<evidence type="ECO:0000313" key="2">
    <source>
        <dbReference type="EMBL" id="CAF1080174.1"/>
    </source>
</evidence>
<dbReference type="SUPFAM" id="SSF48264">
    <property type="entry name" value="Cytochrome P450"/>
    <property type="match status" value="1"/>
</dbReference>
<dbReference type="AlphaFoldDB" id="A0A814ML63"/>
<dbReference type="InterPro" id="IPR036396">
    <property type="entry name" value="Cyt_P450_sf"/>
</dbReference>
<evidence type="ECO:0000313" key="3">
    <source>
        <dbReference type="Proteomes" id="UP000663864"/>
    </source>
</evidence>
<protein>
    <recommendedName>
        <fullName evidence="4">Cytochrome P450</fullName>
    </recommendedName>
</protein>
<dbReference type="Pfam" id="PF00067">
    <property type="entry name" value="p450"/>
    <property type="match status" value="1"/>
</dbReference>
<evidence type="ECO:0000256" key="1">
    <source>
        <dbReference type="ARBA" id="ARBA00010617"/>
    </source>
</evidence>
<organism evidence="2 3">
    <name type="scientific">Rotaria sordida</name>
    <dbReference type="NCBI Taxonomy" id="392033"/>
    <lineage>
        <taxon>Eukaryota</taxon>
        <taxon>Metazoa</taxon>
        <taxon>Spiralia</taxon>
        <taxon>Gnathifera</taxon>
        <taxon>Rotifera</taxon>
        <taxon>Eurotatoria</taxon>
        <taxon>Bdelloidea</taxon>
        <taxon>Philodinida</taxon>
        <taxon>Philodinidae</taxon>
        <taxon>Rotaria</taxon>
    </lineage>
</organism>
<accession>A0A814ML63</accession>
<comment type="caution">
    <text evidence="2">The sequence shown here is derived from an EMBL/GenBank/DDBJ whole genome shotgun (WGS) entry which is preliminary data.</text>
</comment>
<dbReference type="GO" id="GO:0020037">
    <property type="term" value="F:heme binding"/>
    <property type="evidence" value="ECO:0007669"/>
    <property type="project" value="InterPro"/>
</dbReference>
<proteinExistence type="inferred from homology"/>
<sequence length="149" mass="17566">MALLLFTSLLCLTVFLGYLYLKRWFSPSFDDPPGMKPQILVGNLINSGLLSGKQTFPEVLIDYQRRYSDKFMFWFGPHRCIVFCRPEHAQIIFTDRHNFEQSPLIMPYFDLLCPYGISLLTGAKWKRHIRVMLPMFKRTKMITHLDTIL</sequence>
<dbReference type="GO" id="GO:0004497">
    <property type="term" value="F:monooxygenase activity"/>
    <property type="evidence" value="ECO:0007669"/>
    <property type="project" value="InterPro"/>
</dbReference>
<dbReference type="InterPro" id="IPR001128">
    <property type="entry name" value="Cyt_P450"/>
</dbReference>
<reference evidence="2" key="1">
    <citation type="submission" date="2021-02" db="EMBL/GenBank/DDBJ databases">
        <authorList>
            <person name="Nowell W R."/>
        </authorList>
    </citation>
    <scope>NUCLEOTIDE SEQUENCE</scope>
</reference>
<dbReference type="GO" id="GO:0016705">
    <property type="term" value="F:oxidoreductase activity, acting on paired donors, with incorporation or reduction of molecular oxygen"/>
    <property type="evidence" value="ECO:0007669"/>
    <property type="project" value="InterPro"/>
</dbReference>
<name>A0A814ML63_9BILA</name>
<dbReference type="Gene3D" id="1.10.630.10">
    <property type="entry name" value="Cytochrome P450"/>
    <property type="match status" value="1"/>
</dbReference>
<dbReference type="Proteomes" id="UP000663864">
    <property type="component" value="Unassembled WGS sequence"/>
</dbReference>
<dbReference type="GO" id="GO:0005506">
    <property type="term" value="F:iron ion binding"/>
    <property type="evidence" value="ECO:0007669"/>
    <property type="project" value="InterPro"/>
</dbReference>
<evidence type="ECO:0008006" key="4">
    <source>
        <dbReference type="Google" id="ProtNLM"/>
    </source>
</evidence>
<comment type="similarity">
    <text evidence="1">Belongs to the cytochrome P450 family.</text>
</comment>
<dbReference type="EMBL" id="CAJNOT010000785">
    <property type="protein sequence ID" value="CAF1080174.1"/>
    <property type="molecule type" value="Genomic_DNA"/>
</dbReference>
<gene>
    <name evidence="2" type="ORF">ZHD862_LOCUS16542</name>
</gene>